<dbReference type="PROSITE" id="PS00086">
    <property type="entry name" value="CYTOCHROME_P450"/>
    <property type="match status" value="1"/>
</dbReference>
<gene>
    <name evidence="13" type="ORF">Cgig2_000630</name>
</gene>
<dbReference type="Proteomes" id="UP001153076">
    <property type="component" value="Unassembled WGS sequence"/>
</dbReference>
<evidence type="ECO:0000256" key="8">
    <source>
        <dbReference type="ARBA" id="ARBA00023004"/>
    </source>
</evidence>
<dbReference type="AlphaFoldDB" id="A0A9Q1KEC4"/>
<evidence type="ECO:0000256" key="10">
    <source>
        <dbReference type="ARBA" id="ARBA00023136"/>
    </source>
</evidence>
<dbReference type="GO" id="GO:0016705">
    <property type="term" value="F:oxidoreductase activity, acting on paired donors, with incorporation or reduction of molecular oxygen"/>
    <property type="evidence" value="ECO:0007669"/>
    <property type="project" value="InterPro"/>
</dbReference>
<sequence length="274" mass="30835">MQIDREIRTLLKGIIQKRKKAINNAEGPRDDLLGILLQSNIQENQDANIKNQGLTFKEVINECKIFYMAGQETTSAVLTWTLILLGKHQDWQTRAREEVMAIFGKSNPDFCGLKHLKIMNMILQEVLRLYPPVTELARVVHEDIKIEDIFLPRGILVNLPILLVQQDERLWGADAKEFNPERFNKGISKATGGNMSFFSFGWGPRICIGSNFAMTAAKMALALILQRFNFELSPHYTHAPIGIGTLQPQFGASIILHRRVGILVNAKVFLGLGG</sequence>
<evidence type="ECO:0000256" key="7">
    <source>
        <dbReference type="ARBA" id="ARBA00023002"/>
    </source>
</evidence>
<dbReference type="InterPro" id="IPR036396">
    <property type="entry name" value="Cyt_P450_sf"/>
</dbReference>
<dbReference type="InterPro" id="IPR050665">
    <property type="entry name" value="Cytochrome_P450_Monooxygen"/>
</dbReference>
<keyword evidence="14" id="KW-1185">Reference proteome</keyword>
<dbReference type="PRINTS" id="PR00385">
    <property type="entry name" value="P450"/>
</dbReference>
<dbReference type="SUPFAM" id="SSF48264">
    <property type="entry name" value="Cytochrome P450"/>
    <property type="match status" value="1"/>
</dbReference>
<dbReference type="PRINTS" id="PR00463">
    <property type="entry name" value="EP450I"/>
</dbReference>
<dbReference type="GO" id="GO:0020037">
    <property type="term" value="F:heme binding"/>
    <property type="evidence" value="ECO:0007669"/>
    <property type="project" value="InterPro"/>
</dbReference>
<dbReference type="InterPro" id="IPR017972">
    <property type="entry name" value="Cyt_P450_CS"/>
</dbReference>
<evidence type="ECO:0000256" key="3">
    <source>
        <dbReference type="ARBA" id="ARBA00022617"/>
    </source>
</evidence>
<organism evidence="13 14">
    <name type="scientific">Carnegiea gigantea</name>
    <dbReference type="NCBI Taxonomy" id="171969"/>
    <lineage>
        <taxon>Eukaryota</taxon>
        <taxon>Viridiplantae</taxon>
        <taxon>Streptophyta</taxon>
        <taxon>Embryophyta</taxon>
        <taxon>Tracheophyta</taxon>
        <taxon>Spermatophyta</taxon>
        <taxon>Magnoliopsida</taxon>
        <taxon>eudicotyledons</taxon>
        <taxon>Gunneridae</taxon>
        <taxon>Pentapetalae</taxon>
        <taxon>Caryophyllales</taxon>
        <taxon>Cactineae</taxon>
        <taxon>Cactaceae</taxon>
        <taxon>Cactoideae</taxon>
        <taxon>Echinocereeae</taxon>
        <taxon>Carnegiea</taxon>
    </lineage>
</organism>
<keyword evidence="7 12" id="KW-0560">Oxidoreductase</keyword>
<comment type="cofactor">
    <cofactor evidence="11">
        <name>heme</name>
        <dbReference type="ChEBI" id="CHEBI:30413"/>
    </cofactor>
</comment>
<evidence type="ECO:0000313" key="14">
    <source>
        <dbReference type="Proteomes" id="UP001153076"/>
    </source>
</evidence>
<dbReference type="PANTHER" id="PTHR24282">
    <property type="entry name" value="CYTOCHROME P450 FAMILY MEMBER"/>
    <property type="match status" value="1"/>
</dbReference>
<keyword evidence="6" id="KW-1133">Transmembrane helix</keyword>
<dbReference type="OrthoDB" id="1470350at2759"/>
<evidence type="ECO:0000256" key="6">
    <source>
        <dbReference type="ARBA" id="ARBA00022989"/>
    </source>
</evidence>
<dbReference type="InterPro" id="IPR001128">
    <property type="entry name" value="Cyt_P450"/>
</dbReference>
<dbReference type="InterPro" id="IPR002401">
    <property type="entry name" value="Cyt_P450_E_grp-I"/>
</dbReference>
<evidence type="ECO:0000256" key="2">
    <source>
        <dbReference type="ARBA" id="ARBA00010617"/>
    </source>
</evidence>
<name>A0A9Q1KEC4_9CARY</name>
<accession>A0A9Q1KEC4</accession>
<dbReference type="EMBL" id="JAKOGI010000172">
    <property type="protein sequence ID" value="KAJ8441257.1"/>
    <property type="molecule type" value="Genomic_DNA"/>
</dbReference>
<dbReference type="GO" id="GO:0016020">
    <property type="term" value="C:membrane"/>
    <property type="evidence" value="ECO:0007669"/>
    <property type="project" value="UniProtKB-SubCell"/>
</dbReference>
<evidence type="ECO:0008006" key="15">
    <source>
        <dbReference type="Google" id="ProtNLM"/>
    </source>
</evidence>
<keyword evidence="3 11" id="KW-0349">Heme</keyword>
<dbReference type="Pfam" id="PF00067">
    <property type="entry name" value="p450"/>
    <property type="match status" value="1"/>
</dbReference>
<keyword evidence="8 11" id="KW-0408">Iron</keyword>
<keyword evidence="4" id="KW-0812">Transmembrane</keyword>
<evidence type="ECO:0000256" key="5">
    <source>
        <dbReference type="ARBA" id="ARBA00022723"/>
    </source>
</evidence>
<dbReference type="Gene3D" id="1.10.630.10">
    <property type="entry name" value="Cytochrome P450"/>
    <property type="match status" value="1"/>
</dbReference>
<evidence type="ECO:0000313" key="13">
    <source>
        <dbReference type="EMBL" id="KAJ8441257.1"/>
    </source>
</evidence>
<comment type="caution">
    <text evidence="13">The sequence shown here is derived from an EMBL/GenBank/DDBJ whole genome shotgun (WGS) entry which is preliminary data.</text>
</comment>
<dbReference type="GO" id="GO:0005506">
    <property type="term" value="F:iron ion binding"/>
    <property type="evidence" value="ECO:0007669"/>
    <property type="project" value="InterPro"/>
</dbReference>
<evidence type="ECO:0000256" key="11">
    <source>
        <dbReference type="PIRSR" id="PIRSR602401-1"/>
    </source>
</evidence>
<reference evidence="13" key="1">
    <citation type="submission" date="2022-04" db="EMBL/GenBank/DDBJ databases">
        <title>Carnegiea gigantea Genome sequencing and assembly v2.</title>
        <authorList>
            <person name="Copetti D."/>
            <person name="Sanderson M.J."/>
            <person name="Burquez A."/>
            <person name="Wojciechowski M.F."/>
        </authorList>
    </citation>
    <scope>NUCLEOTIDE SEQUENCE</scope>
    <source>
        <strain evidence="13">SGP5-SGP5p</strain>
        <tissue evidence="13">Aerial part</tissue>
    </source>
</reference>
<comment type="similarity">
    <text evidence="2 12">Belongs to the cytochrome P450 family.</text>
</comment>
<keyword evidence="10" id="KW-0472">Membrane</keyword>
<dbReference type="GO" id="GO:0004497">
    <property type="term" value="F:monooxygenase activity"/>
    <property type="evidence" value="ECO:0007669"/>
    <property type="project" value="UniProtKB-KW"/>
</dbReference>
<keyword evidence="9 12" id="KW-0503">Monooxygenase</keyword>
<protein>
    <recommendedName>
        <fullName evidence="15">Cytochrome P450</fullName>
    </recommendedName>
</protein>
<comment type="subcellular location">
    <subcellularLocation>
        <location evidence="1">Membrane</location>
    </subcellularLocation>
</comment>
<evidence type="ECO:0000256" key="12">
    <source>
        <dbReference type="RuleBase" id="RU000461"/>
    </source>
</evidence>
<keyword evidence="5 11" id="KW-0479">Metal-binding</keyword>
<evidence type="ECO:0000256" key="1">
    <source>
        <dbReference type="ARBA" id="ARBA00004370"/>
    </source>
</evidence>
<evidence type="ECO:0000256" key="4">
    <source>
        <dbReference type="ARBA" id="ARBA00022692"/>
    </source>
</evidence>
<proteinExistence type="inferred from homology"/>
<feature type="binding site" description="axial binding residue" evidence="11">
    <location>
        <position position="207"/>
    </location>
    <ligand>
        <name>heme</name>
        <dbReference type="ChEBI" id="CHEBI:30413"/>
    </ligand>
    <ligandPart>
        <name>Fe</name>
        <dbReference type="ChEBI" id="CHEBI:18248"/>
    </ligandPart>
</feature>
<evidence type="ECO:0000256" key="9">
    <source>
        <dbReference type="ARBA" id="ARBA00023033"/>
    </source>
</evidence>
<dbReference type="PANTHER" id="PTHR24282:SF255">
    <property type="entry name" value="CYTOCHROME P450 72A11-RELATED"/>
    <property type="match status" value="1"/>
</dbReference>